<dbReference type="InterPro" id="IPR001024">
    <property type="entry name" value="PLAT/LH2_dom"/>
</dbReference>
<protein>
    <recommendedName>
        <fullName evidence="14">Polycystic kidney disease and receptor for egg jelly-related protein</fullName>
    </recommendedName>
</protein>
<dbReference type="SUPFAM" id="SSF49723">
    <property type="entry name" value="Lipase/lipooxygenase domain (PLAT/LH2 domain)"/>
    <property type="match status" value="1"/>
</dbReference>
<feature type="domain" description="REJ" evidence="11">
    <location>
        <begin position="224"/>
        <end position="984"/>
    </location>
</feature>
<dbReference type="Pfam" id="PF02010">
    <property type="entry name" value="REJ"/>
    <property type="match status" value="2"/>
</dbReference>
<comment type="caution">
    <text evidence="7">Lacks conserved residue(s) required for the propagation of feature annotation.</text>
</comment>
<dbReference type="Gene3D" id="2.60.60.20">
    <property type="entry name" value="PLAT/LH2 domain"/>
    <property type="match status" value="1"/>
</dbReference>
<keyword evidence="9" id="KW-0732">Signal</keyword>
<evidence type="ECO:0000256" key="6">
    <source>
        <dbReference type="ARBA" id="ARBA00023136"/>
    </source>
</evidence>
<evidence type="ECO:0000256" key="5">
    <source>
        <dbReference type="ARBA" id="ARBA00022989"/>
    </source>
</evidence>
<dbReference type="PANTHER" id="PTHR46730">
    <property type="entry name" value="POLYCYSTIN-1"/>
    <property type="match status" value="1"/>
</dbReference>
<dbReference type="InterPro" id="IPR014010">
    <property type="entry name" value="REJ_dom"/>
</dbReference>
<keyword evidence="6 8" id="KW-0472">Membrane</keyword>
<feature type="transmembrane region" description="Helical" evidence="8">
    <location>
        <begin position="1251"/>
        <end position="1271"/>
    </location>
</feature>
<dbReference type="InterPro" id="IPR036392">
    <property type="entry name" value="PLAT/LH2_dom_sf"/>
</dbReference>
<evidence type="ECO:0008006" key="14">
    <source>
        <dbReference type="Google" id="ProtNLM"/>
    </source>
</evidence>
<evidence type="ECO:0000256" key="1">
    <source>
        <dbReference type="ARBA" id="ARBA00004141"/>
    </source>
</evidence>
<sequence>MPTLLFLLQLLTFFLQALRTFSPRMQPPPLAVSCLGARGRGSEGRSGEGWLFCLVNGNLRLQYQPALEARAEEESKGRQPAAPPHCHWYLNWDWVKNTSSWSGQFTLQTGISPGSALRPVASSVMTVQCSSASCAAPECLYHNLSVEMSARWAAQSSSHASRDGTRSVACLFRCSAFPWDPEEQQGFVAKVSSNQSGLTSALPRVRDDASKTTQLAMLQQGAACKLNSVTIQKPPLHTSVIRQKKGTTFYLYARVLVDCNLPLSIKPQWIFYAVKDMKTNPDWVQPLNISSMHGVNTVQLTVPSWTLDYGMYQVYFTASVYVLGTQRSFSKTDRVFLEIERTDLVASIAGGIFRTVGFFDNWTLDGSVSYDPDSPERLKGITFTWYCTKKLSDYESMRIGAGNKCHPAQRDLRWLTSSGAVQVVAPETLPGNTVYHFRLVIQKDRRKSYADQSVNVQSGFSPLLDVACLENCGSAVIPTERFTLSGKCLNCGTSSQPVYYWSLWLENSTEISFDWSSRTSTASVLNYIKAALMLPIPKAQLRESLIKAALNGSQPVYHWSLWLENSTEISFDWSSRTSTGRSGAYLSIHALTFTSAADQSYILLLKVTTWGGKSSLYRYAFKVNSPPRAGKCSISPRRGTAFLTKFVVQCSGFSDSNLPLTYKVIVASDISKTAKINSVEDNTFGTILYFGYQPRMPPSLLPVGVPSRRYALTLYVQVYDSLGAFTQLSLHVRAQNPVRSRPLAVVFHELLASVSGSGAPMTAYLQTGDYFNAGYLAYLAASVLNYIEAAPTLLIPKAQLRESLIKAALNISVESTMEINQVVASLFKVTEQPEEVNARSQEFAITKLTEVTGVLKTQRNESQWSEQTEIQTSGILKCLSNILRAALLRRRKVSVSAVTQVFSIMENLTEIVFQGKVPGEEDTIMETSNWKITLMKDESWDVANAFSTTETCRNCFYPTLKNGNTSRLSYDAVISTALFEFDENPFPWLNYTSEIATAILGFKMTETKANGDLLGILPEEANVLIARKDTKSSTFQLAMGPDKTQTYTTGGFSLEVNRDTKIIYIQILTKLKVAFQVLVFTGTNVTQNFPIASFDAFHNMTTVASKTKAVDEECHIKAPYIICLPESVLKVAAQGSSAQSRKISIVLLTPYITRYPNMRLVSIHTFSDHCLFLGGVQNQWREDICRFGSLTNWQRVHCVCSMKRSHRSRSVLTAPNTTRLDIKFLAAKVIVTPNTVDLKRNLIADIPKNPVTLLTVLFIFSAYFLLSLWAIRKDRAEMVSKDKLIVLPDNDPFDKVSFLVTLYTGSRWGAGTNADVFLQLIGQNGTSDIHCLRHPQFPAFRQGSTDCFLLTTKEDLGDIRAFRVWHNNRGPSPGWFLSRAKV</sequence>
<comment type="similarity">
    <text evidence="2">Belongs to the polycystin family.</text>
</comment>
<keyword evidence="4" id="KW-0677">Repeat</keyword>
<keyword evidence="13" id="KW-1185">Reference proteome</keyword>
<keyword evidence="3 8" id="KW-0812">Transmembrane</keyword>
<evidence type="ECO:0000256" key="7">
    <source>
        <dbReference type="PROSITE-ProRule" id="PRU00152"/>
    </source>
</evidence>
<evidence type="ECO:0000256" key="8">
    <source>
        <dbReference type="SAM" id="Phobius"/>
    </source>
</evidence>
<evidence type="ECO:0000313" key="12">
    <source>
        <dbReference type="Ensembl" id="ENSCPIP00010011927.1"/>
    </source>
</evidence>
<dbReference type="GO" id="GO:0005261">
    <property type="term" value="F:monoatomic cation channel activity"/>
    <property type="evidence" value="ECO:0007669"/>
    <property type="project" value="TreeGrafter"/>
</dbReference>
<dbReference type="Pfam" id="PF01477">
    <property type="entry name" value="PLAT"/>
    <property type="match status" value="1"/>
</dbReference>
<comment type="subcellular location">
    <subcellularLocation>
        <location evidence="1">Membrane</location>
        <topology evidence="1">Multi-pass membrane protein</topology>
    </subcellularLocation>
</comment>
<evidence type="ECO:0000256" key="3">
    <source>
        <dbReference type="ARBA" id="ARBA00022692"/>
    </source>
</evidence>
<reference evidence="12" key="1">
    <citation type="submission" date="2025-08" db="UniProtKB">
        <authorList>
            <consortium name="Ensembl"/>
        </authorList>
    </citation>
    <scope>IDENTIFICATION</scope>
</reference>
<accession>A0A8C3LQB7</accession>
<dbReference type="PROSITE" id="PS50095">
    <property type="entry name" value="PLAT"/>
    <property type="match status" value="1"/>
</dbReference>
<feature type="domain" description="PLAT" evidence="10">
    <location>
        <begin position="1296"/>
        <end position="1382"/>
    </location>
</feature>
<reference evidence="12" key="2">
    <citation type="submission" date="2025-09" db="UniProtKB">
        <authorList>
            <consortium name="Ensembl"/>
        </authorList>
    </citation>
    <scope>IDENTIFICATION</scope>
</reference>
<dbReference type="InterPro" id="IPR002859">
    <property type="entry name" value="PKD/REJ-like"/>
</dbReference>
<evidence type="ECO:0000256" key="4">
    <source>
        <dbReference type="ARBA" id="ARBA00022737"/>
    </source>
</evidence>
<name>A0A8C3LQB7_CHRPC</name>
<dbReference type="GO" id="GO:0006816">
    <property type="term" value="P:calcium ion transport"/>
    <property type="evidence" value="ECO:0007669"/>
    <property type="project" value="TreeGrafter"/>
</dbReference>
<evidence type="ECO:0000259" key="11">
    <source>
        <dbReference type="PROSITE" id="PS51111"/>
    </source>
</evidence>
<dbReference type="PANTHER" id="PTHR46730:SF1">
    <property type="entry name" value="PLAT DOMAIN-CONTAINING PROTEIN"/>
    <property type="match status" value="1"/>
</dbReference>
<organism evidence="12 13">
    <name type="scientific">Chrysolophus pictus</name>
    <name type="common">Golden pheasant</name>
    <name type="synonym">Phasianus pictus</name>
    <dbReference type="NCBI Taxonomy" id="9089"/>
    <lineage>
        <taxon>Eukaryota</taxon>
        <taxon>Metazoa</taxon>
        <taxon>Chordata</taxon>
        <taxon>Craniata</taxon>
        <taxon>Vertebrata</taxon>
        <taxon>Euteleostomi</taxon>
        <taxon>Archelosauria</taxon>
        <taxon>Archosauria</taxon>
        <taxon>Dinosauria</taxon>
        <taxon>Saurischia</taxon>
        <taxon>Theropoda</taxon>
        <taxon>Coelurosauria</taxon>
        <taxon>Aves</taxon>
        <taxon>Neognathae</taxon>
        <taxon>Galloanserae</taxon>
        <taxon>Galliformes</taxon>
        <taxon>Phasianidae</taxon>
        <taxon>Phasianinae</taxon>
        <taxon>Chrysolophus</taxon>
    </lineage>
</organism>
<dbReference type="Proteomes" id="UP000694543">
    <property type="component" value="Unplaced"/>
</dbReference>
<feature type="signal peptide" evidence="9">
    <location>
        <begin position="1"/>
        <end position="17"/>
    </location>
</feature>
<dbReference type="Ensembl" id="ENSCPIT00010014112.1">
    <property type="protein sequence ID" value="ENSCPIP00010011927.1"/>
    <property type="gene ID" value="ENSCPIG00010009309.1"/>
</dbReference>
<feature type="chain" id="PRO_5034227172" description="Polycystic kidney disease and receptor for egg jelly-related protein" evidence="9">
    <location>
        <begin position="18"/>
        <end position="1382"/>
    </location>
</feature>
<dbReference type="GO" id="GO:0005886">
    <property type="term" value="C:plasma membrane"/>
    <property type="evidence" value="ECO:0007669"/>
    <property type="project" value="TreeGrafter"/>
</dbReference>
<evidence type="ECO:0000259" key="10">
    <source>
        <dbReference type="PROSITE" id="PS50095"/>
    </source>
</evidence>
<keyword evidence="5 8" id="KW-1133">Transmembrane helix</keyword>
<dbReference type="PROSITE" id="PS51111">
    <property type="entry name" value="REJ"/>
    <property type="match status" value="1"/>
</dbReference>
<proteinExistence type="inferred from homology"/>
<evidence type="ECO:0000313" key="13">
    <source>
        <dbReference type="Proteomes" id="UP000694543"/>
    </source>
</evidence>
<evidence type="ECO:0000256" key="9">
    <source>
        <dbReference type="SAM" id="SignalP"/>
    </source>
</evidence>
<evidence type="ECO:0000256" key="2">
    <source>
        <dbReference type="ARBA" id="ARBA00007200"/>
    </source>
</evidence>